<organism evidence="1 2">
    <name type="scientific">Ceraceosorus guamensis</name>
    <dbReference type="NCBI Taxonomy" id="1522189"/>
    <lineage>
        <taxon>Eukaryota</taxon>
        <taxon>Fungi</taxon>
        <taxon>Dikarya</taxon>
        <taxon>Basidiomycota</taxon>
        <taxon>Ustilaginomycotina</taxon>
        <taxon>Exobasidiomycetes</taxon>
        <taxon>Ceraceosorales</taxon>
        <taxon>Ceraceosoraceae</taxon>
        <taxon>Ceraceosorus</taxon>
    </lineage>
</organism>
<dbReference type="Proteomes" id="UP000245783">
    <property type="component" value="Unassembled WGS sequence"/>
</dbReference>
<evidence type="ECO:0000313" key="2">
    <source>
        <dbReference type="Proteomes" id="UP000245783"/>
    </source>
</evidence>
<keyword evidence="2" id="KW-1185">Reference proteome</keyword>
<gene>
    <name evidence="1" type="ORF">IE81DRAFT_226011</name>
</gene>
<evidence type="ECO:0000313" key="1">
    <source>
        <dbReference type="EMBL" id="PWN45027.1"/>
    </source>
</evidence>
<dbReference type="RefSeq" id="XP_025372187.1">
    <property type="nucleotide sequence ID" value="XM_025511089.1"/>
</dbReference>
<protein>
    <submittedName>
        <fullName evidence="1">Uncharacterized protein</fullName>
    </submittedName>
</protein>
<sequence>MKRRRRGSLCVCSLACKSNTRAAPSRASSQPRRRRACTRIHSCTHQASIRWSSSPFSRSIVVSHTTQLRIPFSTSAAALSNSTRSQFITTISPTASSLGQSYCTKLFSSRSLPKVGPQSILCSPFLPTRTYSASS</sequence>
<reference evidence="1 2" key="1">
    <citation type="journal article" date="2018" name="Mol. Biol. Evol.">
        <title>Broad Genomic Sampling Reveals a Smut Pathogenic Ancestry of the Fungal Clade Ustilaginomycotina.</title>
        <authorList>
            <person name="Kijpornyongpan T."/>
            <person name="Mondo S.J."/>
            <person name="Barry K."/>
            <person name="Sandor L."/>
            <person name="Lee J."/>
            <person name="Lipzen A."/>
            <person name="Pangilinan J."/>
            <person name="LaButti K."/>
            <person name="Hainaut M."/>
            <person name="Henrissat B."/>
            <person name="Grigoriev I.V."/>
            <person name="Spatafora J.W."/>
            <person name="Aime M.C."/>
        </authorList>
    </citation>
    <scope>NUCLEOTIDE SEQUENCE [LARGE SCALE GENOMIC DNA]</scope>
    <source>
        <strain evidence="1 2">MCA 4658</strain>
    </source>
</reference>
<proteinExistence type="predicted"/>
<dbReference type="GeneID" id="37032959"/>
<dbReference type="InParanoid" id="A0A316W568"/>
<dbReference type="EMBL" id="KZ819357">
    <property type="protein sequence ID" value="PWN45027.1"/>
    <property type="molecule type" value="Genomic_DNA"/>
</dbReference>
<dbReference type="AlphaFoldDB" id="A0A316W568"/>
<accession>A0A316W568</accession>
<name>A0A316W568_9BASI</name>